<feature type="compositionally biased region" description="Basic and acidic residues" evidence="2">
    <location>
        <begin position="670"/>
        <end position="687"/>
    </location>
</feature>
<dbReference type="GeneID" id="77727490"/>
<accession>A0AA38HEK5</accession>
<feature type="coiled-coil region" evidence="1">
    <location>
        <begin position="259"/>
        <end position="423"/>
    </location>
</feature>
<protein>
    <submittedName>
        <fullName evidence="3">Uncharacterized protein</fullName>
    </submittedName>
</protein>
<feature type="compositionally biased region" description="Acidic residues" evidence="2">
    <location>
        <begin position="693"/>
        <end position="738"/>
    </location>
</feature>
<feature type="compositionally biased region" description="Low complexity" evidence="2">
    <location>
        <begin position="1"/>
        <end position="16"/>
    </location>
</feature>
<feature type="compositionally biased region" description="Basic and acidic residues" evidence="2">
    <location>
        <begin position="97"/>
        <end position="118"/>
    </location>
</feature>
<dbReference type="Proteomes" id="UP001164286">
    <property type="component" value="Unassembled WGS sequence"/>
</dbReference>
<name>A0AA38HEK5_9TREE</name>
<feature type="compositionally biased region" description="Polar residues" evidence="2">
    <location>
        <begin position="656"/>
        <end position="666"/>
    </location>
</feature>
<feature type="region of interest" description="Disordered" evidence="2">
    <location>
        <begin position="1007"/>
        <end position="1070"/>
    </location>
</feature>
<proteinExistence type="predicted"/>
<feature type="region of interest" description="Disordered" evidence="2">
    <location>
        <begin position="97"/>
        <end position="200"/>
    </location>
</feature>
<organism evidence="3 4">
    <name type="scientific">Dioszegia hungarica</name>
    <dbReference type="NCBI Taxonomy" id="4972"/>
    <lineage>
        <taxon>Eukaryota</taxon>
        <taxon>Fungi</taxon>
        <taxon>Dikarya</taxon>
        <taxon>Basidiomycota</taxon>
        <taxon>Agaricomycotina</taxon>
        <taxon>Tremellomycetes</taxon>
        <taxon>Tremellales</taxon>
        <taxon>Bulleribasidiaceae</taxon>
        <taxon>Dioszegia</taxon>
    </lineage>
</organism>
<feature type="coiled-coil region" evidence="1">
    <location>
        <begin position="845"/>
        <end position="904"/>
    </location>
</feature>
<feature type="region of interest" description="Disordered" evidence="2">
    <location>
        <begin position="617"/>
        <end position="753"/>
    </location>
</feature>
<feature type="compositionally biased region" description="Acidic residues" evidence="2">
    <location>
        <begin position="139"/>
        <end position="165"/>
    </location>
</feature>
<evidence type="ECO:0000313" key="4">
    <source>
        <dbReference type="Proteomes" id="UP001164286"/>
    </source>
</evidence>
<dbReference type="AlphaFoldDB" id="A0AA38HEK5"/>
<gene>
    <name evidence="3" type="ORF">MKK02DRAFT_31414</name>
</gene>
<dbReference type="EMBL" id="JAKWFO010000003">
    <property type="protein sequence ID" value="KAI9637864.1"/>
    <property type="molecule type" value="Genomic_DNA"/>
</dbReference>
<reference evidence="3" key="1">
    <citation type="journal article" date="2022" name="G3 (Bethesda)">
        <title>High quality genome of the basidiomycete yeast Dioszegia hungarica PDD-24b-2 isolated from cloud water.</title>
        <authorList>
            <person name="Jarrige D."/>
            <person name="Haridas S."/>
            <person name="Bleykasten-Grosshans C."/>
            <person name="Joly M."/>
            <person name="Nadalig T."/>
            <person name="Sancelme M."/>
            <person name="Vuilleumier S."/>
            <person name="Grigoriev I.V."/>
            <person name="Amato P."/>
            <person name="Bringel F."/>
        </authorList>
    </citation>
    <scope>NUCLEOTIDE SEQUENCE</scope>
    <source>
        <strain evidence="3">PDD-24b-2</strain>
    </source>
</reference>
<evidence type="ECO:0000256" key="2">
    <source>
        <dbReference type="SAM" id="MobiDB-lite"/>
    </source>
</evidence>
<evidence type="ECO:0000256" key="1">
    <source>
        <dbReference type="SAM" id="Coils"/>
    </source>
</evidence>
<feature type="compositionally biased region" description="Polar residues" evidence="2">
    <location>
        <begin position="55"/>
        <end position="65"/>
    </location>
</feature>
<sequence length="1128" mass="125420">MTSPSSSKVSSAGPSSMVIAGRPSPARSRKPHPLSDAPFTFDYVHQQPIPPGRTETFSDSSTSLEVSRRSKTLSQVSDTSALQEVDLNRLVEGRLRKKRLSDEEVTVKAKKSKTDDPPPRPNIEVMLMDYQSDSSADFTESEGGDSEAERKEDEDDIGMESDSSDEWVHEDVGGYAEEAEEGSEGSGGSEDGLDGSNPALECLPPTLRAVGSNMLYMQRRIDRLEKTLLPLKANKARAGRISRQLEAERFVSARYRHLVQSLQQQLVSIMESKEHLEQKLKKALAPQLEAEKRAKEAEEALALVKEASDQQRGELVSARDAAEGERAAAMTRALSAEVRLRVMEKKYAQLEVEVEGKRKETLTLGSLLNRTRAELGAAAQNLSAMETERLQLLDSRQRAEDRAQNAETELVSARQQTAHLTAQLAQAVSAHSDAQSGIANISAYLESARAETELAREQIRAQTSAWAATEQQLQGQLGQAKRLKEEAYGKISQSQAGHKEAEKRKEELKPALRLERVAADEIGGKLRVAEGRTAEVERKLGMMREAHEMEREMYVQKIRTLSEARSGASKACRTDRPSSAPSPRLILATILLPLSLPPTTYLRPEWHSVSPHLVSRKMASRSYSDHQANQAEQKRKLQLDGPYEETEAGPAGHTSFGPTDTSNQAVQGELSDHCDRKRPNEDGRESDSSAEATELEGEASDIEDESMDSDSSEEWAEVGEGEESAGEEEDEEGEDEMGGAENLEPMASGSTLGHIHPTLRAAHSTILALERRLFGLRKTSSSSTSKTRTDRLIRQLDAERFITSRYRQVARKQQLQLVAAVEGRREAEKRLHTAGLARWRSEKKLGEAMQELAQVKAAGERQREESMTERVAARGQHEAEVARAVRAEERQASAEKRVAQLEAEALAMRKGSSAEKAELDRVRGGLAEAVWRTGQTREEVTRVAAQRNAAQQEAQDATAALAWARKATTDVETLLGQEKAAWTVSDQRLATLTQTTARTIQQLEHRLREAEQRRDDSRIPDNKACRLLMRSNQQVHDSREESERRRKEAEEGKKEAERQGEQWKATCETAQAAKEEAVQRLRAMEEGEAEAERKLDLMREAHELEREMYVERLRALTGRTGVKVERGD</sequence>
<feature type="compositionally biased region" description="Polar residues" evidence="2">
    <location>
        <begin position="621"/>
        <end position="631"/>
    </location>
</feature>
<feature type="compositionally biased region" description="Basic and acidic residues" evidence="2">
    <location>
        <begin position="1007"/>
        <end position="1024"/>
    </location>
</feature>
<keyword evidence="4" id="KW-1185">Reference proteome</keyword>
<comment type="caution">
    <text evidence="3">The sequence shown here is derived from an EMBL/GenBank/DDBJ whole genome shotgun (WGS) entry which is preliminary data.</text>
</comment>
<keyword evidence="1" id="KW-0175">Coiled coil</keyword>
<feature type="compositionally biased region" description="Basic and acidic residues" evidence="2">
    <location>
        <begin position="1036"/>
        <end position="1061"/>
    </location>
</feature>
<dbReference type="RefSeq" id="XP_052947641.1">
    <property type="nucleotide sequence ID" value="XM_053088285.1"/>
</dbReference>
<feature type="region of interest" description="Disordered" evidence="2">
    <location>
        <begin position="1"/>
        <end position="80"/>
    </location>
</feature>
<evidence type="ECO:0000313" key="3">
    <source>
        <dbReference type="EMBL" id="KAI9637864.1"/>
    </source>
</evidence>